<evidence type="ECO:0000313" key="5">
    <source>
        <dbReference type="Proteomes" id="UP000078225"/>
    </source>
</evidence>
<name>A0A1B7L3H7_9ENTR</name>
<sequence length="156" mass="17553">MLKMISPVTLPLRGFAELCATSQAEGFAMLTRLEQHWQDGSNRFNKTGEILLAAWSGDELAGIGGLNQCPFDTHPQAARLRHLYISPAFRRQKMGFALVNALEAHARLAGFHHLNTHAPETAFAFYQQLGFIPVAGQERLTHQKYLYPAAHRNWQQ</sequence>
<organism evidence="4 5">
    <name type="scientific">Mangrovibacter phragmitis</name>
    <dbReference type="NCBI Taxonomy" id="1691903"/>
    <lineage>
        <taxon>Bacteria</taxon>
        <taxon>Pseudomonadati</taxon>
        <taxon>Pseudomonadota</taxon>
        <taxon>Gammaproteobacteria</taxon>
        <taxon>Enterobacterales</taxon>
        <taxon>Enterobacteriaceae</taxon>
        <taxon>Mangrovibacter</taxon>
    </lineage>
</organism>
<evidence type="ECO:0000256" key="1">
    <source>
        <dbReference type="ARBA" id="ARBA00022679"/>
    </source>
</evidence>
<dbReference type="SUPFAM" id="SSF55729">
    <property type="entry name" value="Acyl-CoA N-acyltransferases (Nat)"/>
    <property type="match status" value="1"/>
</dbReference>
<evidence type="ECO:0000256" key="2">
    <source>
        <dbReference type="ARBA" id="ARBA00023315"/>
    </source>
</evidence>
<dbReference type="RefSeq" id="WP_064597286.1">
    <property type="nucleotide sequence ID" value="NZ_JBDJAE010000016.1"/>
</dbReference>
<comment type="caution">
    <text evidence="4">The sequence shown here is derived from an EMBL/GenBank/DDBJ whole genome shotgun (WGS) entry which is preliminary data.</text>
</comment>
<dbReference type="GO" id="GO:0016747">
    <property type="term" value="F:acyltransferase activity, transferring groups other than amino-acyl groups"/>
    <property type="evidence" value="ECO:0007669"/>
    <property type="project" value="InterPro"/>
</dbReference>
<evidence type="ECO:0000313" key="4">
    <source>
        <dbReference type="EMBL" id="OAT76863.1"/>
    </source>
</evidence>
<dbReference type="InterPro" id="IPR050832">
    <property type="entry name" value="Bact_Acetyltransf"/>
</dbReference>
<dbReference type="AlphaFoldDB" id="A0A1B7L3H7"/>
<reference evidence="5" key="1">
    <citation type="submission" date="2016-05" db="EMBL/GenBank/DDBJ databases">
        <authorList>
            <person name="Behera P."/>
            <person name="Vaishampayan P."/>
            <person name="Singh N."/>
            <person name="Raina V."/>
            <person name="Suar M."/>
            <person name="Pattnaik A."/>
            <person name="Rastogi G."/>
        </authorList>
    </citation>
    <scope>NUCLEOTIDE SEQUENCE [LARGE SCALE GENOMIC DNA]</scope>
    <source>
        <strain evidence="5">MP23</strain>
    </source>
</reference>
<dbReference type="PANTHER" id="PTHR43877">
    <property type="entry name" value="AMINOALKYLPHOSPHONATE N-ACETYLTRANSFERASE-RELATED-RELATED"/>
    <property type="match status" value="1"/>
</dbReference>
<accession>A0A1B7L3H7</accession>
<keyword evidence="5" id="KW-1185">Reference proteome</keyword>
<dbReference type="CDD" id="cd04301">
    <property type="entry name" value="NAT_SF"/>
    <property type="match status" value="1"/>
</dbReference>
<keyword evidence="1" id="KW-0808">Transferase</keyword>
<dbReference type="EMBL" id="LYRP01000012">
    <property type="protein sequence ID" value="OAT76863.1"/>
    <property type="molecule type" value="Genomic_DNA"/>
</dbReference>
<dbReference type="PROSITE" id="PS51186">
    <property type="entry name" value="GNAT"/>
    <property type="match status" value="1"/>
</dbReference>
<protein>
    <recommendedName>
        <fullName evidence="3">N-acetyltransferase domain-containing protein</fullName>
    </recommendedName>
</protein>
<dbReference type="Gene3D" id="3.40.630.30">
    <property type="match status" value="1"/>
</dbReference>
<gene>
    <name evidence="4" type="ORF">A9B99_05980</name>
</gene>
<dbReference type="OrthoDB" id="9815041at2"/>
<dbReference type="STRING" id="1691903.A9B99_05980"/>
<dbReference type="InterPro" id="IPR016181">
    <property type="entry name" value="Acyl_CoA_acyltransferase"/>
</dbReference>
<dbReference type="Proteomes" id="UP000078225">
    <property type="component" value="Unassembled WGS sequence"/>
</dbReference>
<feature type="domain" description="N-acetyltransferase" evidence="3">
    <location>
        <begin position="3"/>
        <end position="147"/>
    </location>
</feature>
<keyword evidence="2" id="KW-0012">Acyltransferase</keyword>
<dbReference type="InterPro" id="IPR000182">
    <property type="entry name" value="GNAT_dom"/>
</dbReference>
<dbReference type="Pfam" id="PF13673">
    <property type="entry name" value="Acetyltransf_10"/>
    <property type="match status" value="1"/>
</dbReference>
<proteinExistence type="predicted"/>
<evidence type="ECO:0000259" key="3">
    <source>
        <dbReference type="PROSITE" id="PS51186"/>
    </source>
</evidence>